<dbReference type="Proteomes" id="UP000823902">
    <property type="component" value="Unassembled WGS sequence"/>
</dbReference>
<organism evidence="3 4">
    <name type="scientific">Candidatus Mediterraneibacter faecavium</name>
    <dbReference type="NCBI Taxonomy" id="2838668"/>
    <lineage>
        <taxon>Bacteria</taxon>
        <taxon>Bacillati</taxon>
        <taxon>Bacillota</taxon>
        <taxon>Clostridia</taxon>
        <taxon>Lachnospirales</taxon>
        <taxon>Lachnospiraceae</taxon>
        <taxon>Mediterraneibacter</taxon>
    </lineage>
</organism>
<dbReference type="InterPro" id="IPR016047">
    <property type="entry name" value="M23ase_b-sheet_dom"/>
</dbReference>
<dbReference type="InterPro" id="IPR011055">
    <property type="entry name" value="Dup_hybrid_motif"/>
</dbReference>
<reference evidence="3" key="2">
    <citation type="submission" date="2021-04" db="EMBL/GenBank/DDBJ databases">
        <authorList>
            <person name="Gilroy R."/>
        </authorList>
    </citation>
    <scope>NUCLEOTIDE SEQUENCE</scope>
    <source>
        <strain evidence="3">CHK196-7946</strain>
    </source>
</reference>
<feature type="domain" description="M23ase beta-sheet core" evidence="1">
    <location>
        <begin position="160"/>
        <end position="264"/>
    </location>
</feature>
<dbReference type="Pfam" id="PF01551">
    <property type="entry name" value="Peptidase_M23"/>
    <property type="match status" value="1"/>
</dbReference>
<feature type="domain" description="LytM N-terminal" evidence="2">
    <location>
        <begin position="44"/>
        <end position="127"/>
    </location>
</feature>
<name>A0A9D2QCR6_9FIRM</name>
<evidence type="ECO:0000259" key="2">
    <source>
        <dbReference type="Pfam" id="PF21640"/>
    </source>
</evidence>
<dbReference type="Pfam" id="PF21640">
    <property type="entry name" value="LytM_N"/>
    <property type="match status" value="1"/>
</dbReference>
<dbReference type="PANTHER" id="PTHR21666:SF270">
    <property type="entry name" value="MUREIN HYDROLASE ACTIVATOR ENVC"/>
    <property type="match status" value="1"/>
</dbReference>
<dbReference type="SUPFAM" id="SSF51261">
    <property type="entry name" value="Duplicated hybrid motif"/>
    <property type="match status" value="1"/>
</dbReference>
<dbReference type="InterPro" id="IPR050570">
    <property type="entry name" value="Cell_wall_metabolism_enzyme"/>
</dbReference>
<accession>A0A9D2QCR6</accession>
<comment type="caution">
    <text evidence="3">The sequence shown here is derived from an EMBL/GenBank/DDBJ whole genome shotgun (WGS) entry which is preliminary data.</text>
</comment>
<evidence type="ECO:0000313" key="3">
    <source>
        <dbReference type="EMBL" id="HJC75617.1"/>
    </source>
</evidence>
<dbReference type="Gene3D" id="2.70.70.10">
    <property type="entry name" value="Glucose Permease (Domain IIA)"/>
    <property type="match status" value="1"/>
</dbReference>
<protein>
    <submittedName>
        <fullName evidence="3">M23 family metallopeptidase</fullName>
    </submittedName>
</protein>
<reference evidence="3" key="1">
    <citation type="journal article" date="2021" name="PeerJ">
        <title>Extensive microbial diversity within the chicken gut microbiome revealed by metagenomics and culture.</title>
        <authorList>
            <person name="Gilroy R."/>
            <person name="Ravi A."/>
            <person name="Getino M."/>
            <person name="Pursley I."/>
            <person name="Horton D.L."/>
            <person name="Alikhan N.F."/>
            <person name="Baker D."/>
            <person name="Gharbi K."/>
            <person name="Hall N."/>
            <person name="Watson M."/>
            <person name="Adriaenssens E.M."/>
            <person name="Foster-Nyarko E."/>
            <person name="Jarju S."/>
            <person name="Secka A."/>
            <person name="Antonio M."/>
            <person name="Oren A."/>
            <person name="Chaudhuri R.R."/>
            <person name="La Ragione R."/>
            <person name="Hildebrand F."/>
            <person name="Pallen M.J."/>
        </authorList>
    </citation>
    <scope>NUCLEOTIDE SEQUENCE</scope>
    <source>
        <strain evidence="3">CHK196-7946</strain>
    </source>
</reference>
<gene>
    <name evidence="3" type="ORF">H9697_11880</name>
</gene>
<dbReference type="AlphaFoldDB" id="A0A9D2QCR6"/>
<dbReference type="EMBL" id="DWVY01000059">
    <property type="protein sequence ID" value="HJC75617.1"/>
    <property type="molecule type" value="Genomic_DNA"/>
</dbReference>
<sequence>MNRSYSKRKKESLVKRILKSSFLLFLLVFTCSLWIPRLRYMSGISRLDADTVQSGGFREQPIDTQTARQISGMEAPGEYLAVYWLESGFGKQDISLSPEDALTVRKRWERADGWSGYLSACQAVWDDLVYFPVALSQSSNIHVSFEDSWMFDRSYKGERGHEGTDIMPDKNERGVLPVVSMTDGVVQNKGWLELGGYRIGIRAPHGAYFYYAHLDSYADIEEGDEIKAGDLLGYMGDTGYSTTEGTKGKFPVHLHLGIYIYKEGQEISVNPYPALKYTEEKIIDYQER</sequence>
<proteinExistence type="predicted"/>
<evidence type="ECO:0000259" key="1">
    <source>
        <dbReference type="Pfam" id="PF01551"/>
    </source>
</evidence>
<dbReference type="CDD" id="cd12797">
    <property type="entry name" value="M23_peptidase"/>
    <property type="match status" value="1"/>
</dbReference>
<evidence type="ECO:0000313" key="4">
    <source>
        <dbReference type="Proteomes" id="UP000823902"/>
    </source>
</evidence>
<dbReference type="GO" id="GO:0004222">
    <property type="term" value="F:metalloendopeptidase activity"/>
    <property type="evidence" value="ECO:0007669"/>
    <property type="project" value="TreeGrafter"/>
</dbReference>
<dbReference type="PANTHER" id="PTHR21666">
    <property type="entry name" value="PEPTIDASE-RELATED"/>
    <property type="match status" value="1"/>
</dbReference>
<dbReference type="InterPro" id="IPR048476">
    <property type="entry name" value="LytM_N"/>
</dbReference>